<dbReference type="PROSITE" id="PS01010">
    <property type="entry name" value="CRISP_2"/>
    <property type="match status" value="1"/>
</dbReference>
<evidence type="ECO:0000256" key="1">
    <source>
        <dbReference type="SAM" id="SignalP"/>
    </source>
</evidence>
<dbReference type="GO" id="GO:0005576">
    <property type="term" value="C:extracellular region"/>
    <property type="evidence" value="ECO:0007669"/>
    <property type="project" value="InterPro"/>
</dbReference>
<dbReference type="InterPro" id="IPR035940">
    <property type="entry name" value="CAP_sf"/>
</dbReference>
<dbReference type="CDD" id="cd05380">
    <property type="entry name" value="CAP_euk"/>
    <property type="match status" value="1"/>
</dbReference>
<dbReference type="Gene3D" id="3.40.33.10">
    <property type="entry name" value="CAP"/>
    <property type="match status" value="1"/>
</dbReference>
<dbReference type="Proteomes" id="UP000887116">
    <property type="component" value="Unassembled WGS sequence"/>
</dbReference>
<dbReference type="SUPFAM" id="SSF55797">
    <property type="entry name" value="PR-1-like"/>
    <property type="match status" value="1"/>
</dbReference>
<dbReference type="Pfam" id="PF00188">
    <property type="entry name" value="CAP"/>
    <property type="match status" value="1"/>
</dbReference>
<accession>A0A8X6GC28</accession>
<dbReference type="AlphaFoldDB" id="A0A8X6GC28"/>
<keyword evidence="4" id="KW-1185">Reference proteome</keyword>
<reference evidence="3" key="1">
    <citation type="submission" date="2020-07" db="EMBL/GenBank/DDBJ databases">
        <title>Multicomponent nature underlies the extraordinary mechanical properties of spider dragline silk.</title>
        <authorList>
            <person name="Kono N."/>
            <person name="Nakamura H."/>
            <person name="Mori M."/>
            <person name="Yoshida Y."/>
            <person name="Ohtoshi R."/>
            <person name="Malay A.D."/>
            <person name="Moran D.A.P."/>
            <person name="Tomita M."/>
            <person name="Numata K."/>
            <person name="Arakawa K."/>
        </authorList>
    </citation>
    <scope>NUCLEOTIDE SEQUENCE</scope>
</reference>
<dbReference type="InterPro" id="IPR002413">
    <property type="entry name" value="V5_allergen-like"/>
</dbReference>
<proteinExistence type="predicted"/>
<feature type="domain" description="SCP" evidence="2">
    <location>
        <begin position="63"/>
        <end position="235"/>
    </location>
</feature>
<dbReference type="InterPro" id="IPR001283">
    <property type="entry name" value="CRISP-related"/>
</dbReference>
<protein>
    <recommendedName>
        <fullName evidence="2">SCP domain-containing protein</fullName>
    </recommendedName>
</protein>
<evidence type="ECO:0000259" key="2">
    <source>
        <dbReference type="SMART" id="SM00198"/>
    </source>
</evidence>
<evidence type="ECO:0000313" key="4">
    <source>
        <dbReference type="Proteomes" id="UP000887116"/>
    </source>
</evidence>
<comment type="caution">
    <text evidence="3">The sequence shown here is derived from an EMBL/GenBank/DDBJ whole genome shotgun (WGS) entry which is preliminary data.</text>
</comment>
<gene>
    <name evidence="3" type="ORF">TNCT_151541</name>
</gene>
<dbReference type="InterPro" id="IPR018244">
    <property type="entry name" value="Allrgn_V5/Tpx1_CS"/>
</dbReference>
<dbReference type="PRINTS" id="PR00837">
    <property type="entry name" value="V5TPXLIKE"/>
</dbReference>
<name>A0A8X6GC28_TRICU</name>
<dbReference type="EMBL" id="BMAO01005331">
    <property type="protein sequence ID" value="GFR00753.1"/>
    <property type="molecule type" value="Genomic_DNA"/>
</dbReference>
<evidence type="ECO:0000313" key="3">
    <source>
        <dbReference type="EMBL" id="GFR00753.1"/>
    </source>
</evidence>
<dbReference type="PANTHER" id="PTHR10334">
    <property type="entry name" value="CYSTEINE-RICH SECRETORY PROTEIN-RELATED"/>
    <property type="match status" value="1"/>
</dbReference>
<dbReference type="InterPro" id="IPR014044">
    <property type="entry name" value="CAP_dom"/>
</dbReference>
<dbReference type="PROSITE" id="PS51257">
    <property type="entry name" value="PROKAR_LIPOPROTEIN"/>
    <property type="match status" value="1"/>
</dbReference>
<dbReference type="PRINTS" id="PR00838">
    <property type="entry name" value="V5ALLERGEN"/>
</dbReference>
<dbReference type="SMART" id="SM00198">
    <property type="entry name" value="SCP"/>
    <property type="match status" value="1"/>
</dbReference>
<organism evidence="3 4">
    <name type="scientific">Trichonephila clavata</name>
    <name type="common">Joro spider</name>
    <name type="synonym">Nephila clavata</name>
    <dbReference type="NCBI Taxonomy" id="2740835"/>
    <lineage>
        <taxon>Eukaryota</taxon>
        <taxon>Metazoa</taxon>
        <taxon>Ecdysozoa</taxon>
        <taxon>Arthropoda</taxon>
        <taxon>Chelicerata</taxon>
        <taxon>Arachnida</taxon>
        <taxon>Araneae</taxon>
        <taxon>Araneomorphae</taxon>
        <taxon>Entelegynae</taxon>
        <taxon>Araneoidea</taxon>
        <taxon>Nephilidae</taxon>
        <taxon>Trichonephila</taxon>
    </lineage>
</organism>
<dbReference type="OrthoDB" id="6416925at2759"/>
<feature type="signal peptide" evidence="1">
    <location>
        <begin position="1"/>
        <end position="27"/>
    </location>
</feature>
<sequence length="319" mass="35643">MSQWLSKQIFFGMLFFILTLACTLTWADSDTCPDEYARLSDNHSFCLPPNPTCNIKYTGVSQDEIDHILKLHNKYRSQVAMGQETRAGGLPTASDMLEMVWDDELAAVAQKWADHCVYEHDCNDCRAVANFPVGQNIAYQDLICGNRQCLRTIKPSDLDPDWATVMKDFYDEVNDFDKSLVPKFQSRGGKEISHFTQIVWAKSWRVGCGFTVFLKGLTYRRFYVCNYGPAGNIVNAPIYQQGKPGSACPINSCVEGATCTGGNDYPGLCKMLDPNTAPIYPRNLNDLLFFCDSTPGTEDCSATANGTNNWRYASNLEGL</sequence>
<keyword evidence="1" id="KW-0732">Signal</keyword>
<feature type="chain" id="PRO_5036493212" description="SCP domain-containing protein" evidence="1">
    <location>
        <begin position="28"/>
        <end position="319"/>
    </location>
</feature>